<keyword evidence="2" id="KW-1185">Reference proteome</keyword>
<sequence>MGIDQLKFQSVQLGYLKILQLGNKDPNNKSRKRKYEVKHQKQNIHGTTIQQGLPYSSNLGLERAKELSGSACENSRATLLLRDPSHTSTQASQLVLIERATQDELNATCLAPNNGGIRRQSTGEGFDCTVSIEGFEEGDKKYHVQKYAKC</sequence>
<gene>
    <name evidence="1" type="ORF">F511_38744</name>
</gene>
<name>A0A2Z7BH43_9LAMI</name>
<evidence type="ECO:0000313" key="2">
    <source>
        <dbReference type="Proteomes" id="UP000250235"/>
    </source>
</evidence>
<dbReference type="EMBL" id="KV007486">
    <property type="protein sequence ID" value="KZV31458.1"/>
    <property type="molecule type" value="Genomic_DNA"/>
</dbReference>
<accession>A0A2Z7BH43</accession>
<reference evidence="1 2" key="1">
    <citation type="journal article" date="2015" name="Proc. Natl. Acad. Sci. U.S.A.">
        <title>The resurrection genome of Boea hygrometrica: A blueprint for survival of dehydration.</title>
        <authorList>
            <person name="Xiao L."/>
            <person name="Yang G."/>
            <person name="Zhang L."/>
            <person name="Yang X."/>
            <person name="Zhao S."/>
            <person name="Ji Z."/>
            <person name="Zhou Q."/>
            <person name="Hu M."/>
            <person name="Wang Y."/>
            <person name="Chen M."/>
            <person name="Xu Y."/>
            <person name="Jin H."/>
            <person name="Xiao X."/>
            <person name="Hu G."/>
            <person name="Bao F."/>
            <person name="Hu Y."/>
            <person name="Wan P."/>
            <person name="Li L."/>
            <person name="Deng X."/>
            <person name="Kuang T."/>
            <person name="Xiang C."/>
            <person name="Zhu J.K."/>
            <person name="Oliver M.J."/>
            <person name="He Y."/>
        </authorList>
    </citation>
    <scope>NUCLEOTIDE SEQUENCE [LARGE SCALE GENOMIC DNA]</scope>
    <source>
        <strain evidence="2">cv. XS01</strain>
    </source>
</reference>
<evidence type="ECO:0000313" key="1">
    <source>
        <dbReference type="EMBL" id="KZV31458.1"/>
    </source>
</evidence>
<protein>
    <submittedName>
        <fullName evidence="1">Uncharacterized protein</fullName>
    </submittedName>
</protein>
<organism evidence="1 2">
    <name type="scientific">Dorcoceras hygrometricum</name>
    <dbReference type="NCBI Taxonomy" id="472368"/>
    <lineage>
        <taxon>Eukaryota</taxon>
        <taxon>Viridiplantae</taxon>
        <taxon>Streptophyta</taxon>
        <taxon>Embryophyta</taxon>
        <taxon>Tracheophyta</taxon>
        <taxon>Spermatophyta</taxon>
        <taxon>Magnoliopsida</taxon>
        <taxon>eudicotyledons</taxon>
        <taxon>Gunneridae</taxon>
        <taxon>Pentapetalae</taxon>
        <taxon>asterids</taxon>
        <taxon>lamiids</taxon>
        <taxon>Lamiales</taxon>
        <taxon>Gesneriaceae</taxon>
        <taxon>Didymocarpoideae</taxon>
        <taxon>Trichosporeae</taxon>
        <taxon>Loxocarpinae</taxon>
        <taxon>Dorcoceras</taxon>
    </lineage>
</organism>
<proteinExistence type="predicted"/>
<dbReference type="Proteomes" id="UP000250235">
    <property type="component" value="Unassembled WGS sequence"/>
</dbReference>
<dbReference type="AlphaFoldDB" id="A0A2Z7BH43"/>